<dbReference type="Proteomes" id="UP000261032">
    <property type="component" value="Unassembled WGS sequence"/>
</dbReference>
<evidence type="ECO:0000256" key="1">
    <source>
        <dbReference type="SAM" id="Phobius"/>
    </source>
</evidence>
<comment type="caution">
    <text evidence="3">The sequence shown here is derived from an EMBL/GenBank/DDBJ whole genome shotgun (WGS) entry which is preliminary data.</text>
</comment>
<sequence length="185" mass="19600">MKCKKCGQELEIGVKFCPNCGEDCVSQDTGIPVKESVDKTKSAINDFGENMQKKEVEISGKKFNMLEVLTFGSGILAIISCFLPFASVSIFGYSQSVSLMDGGDGIICIALVVVALILSYLHKDIVALGLAGATAVLAVYEIFNAKSVLGGYGNISIGAYLLLLAAIGLVAGIFLVYNNTKKQQN</sequence>
<name>A0A3E3EDW9_9FIRM</name>
<keyword evidence="1" id="KW-0812">Transmembrane</keyword>
<keyword evidence="1" id="KW-1133">Transmembrane helix</keyword>
<evidence type="ECO:0000313" key="4">
    <source>
        <dbReference type="Proteomes" id="UP000261032"/>
    </source>
</evidence>
<feature type="transmembrane region" description="Helical" evidence="1">
    <location>
        <begin position="99"/>
        <end position="118"/>
    </location>
</feature>
<reference evidence="2" key="2">
    <citation type="submission" date="2023-01" db="EMBL/GenBank/DDBJ databases">
        <title>Human gut microbiome strain richness.</title>
        <authorList>
            <person name="Chen-Liaw A."/>
        </authorList>
    </citation>
    <scope>NUCLEOTIDE SEQUENCE</scope>
    <source>
        <strain evidence="2">1001217st2_G6_1001217B_191108</strain>
    </source>
</reference>
<protein>
    <submittedName>
        <fullName evidence="3">Zinc-ribbon domain-containing protein</fullName>
    </submittedName>
</protein>
<feature type="transmembrane region" description="Helical" evidence="1">
    <location>
        <begin position="68"/>
        <end position="93"/>
    </location>
</feature>
<proteinExistence type="predicted"/>
<dbReference type="Proteomes" id="UP001211987">
    <property type="component" value="Unassembled WGS sequence"/>
</dbReference>
<accession>A0A3E3EDW9</accession>
<feature type="transmembrane region" description="Helical" evidence="1">
    <location>
        <begin position="155"/>
        <end position="177"/>
    </location>
</feature>
<dbReference type="EMBL" id="QUSL01000008">
    <property type="protein sequence ID" value="RGD86080.1"/>
    <property type="molecule type" value="Genomic_DNA"/>
</dbReference>
<feature type="transmembrane region" description="Helical" evidence="1">
    <location>
        <begin position="125"/>
        <end position="143"/>
    </location>
</feature>
<evidence type="ECO:0000313" key="3">
    <source>
        <dbReference type="EMBL" id="RGD86080.1"/>
    </source>
</evidence>
<dbReference type="EMBL" id="JAQLKE010000009">
    <property type="protein sequence ID" value="MDB7083561.1"/>
    <property type="molecule type" value="Genomic_DNA"/>
</dbReference>
<organism evidence="3 4">
    <name type="scientific">Thomasclavelia ramosa</name>
    <dbReference type="NCBI Taxonomy" id="1547"/>
    <lineage>
        <taxon>Bacteria</taxon>
        <taxon>Bacillati</taxon>
        <taxon>Bacillota</taxon>
        <taxon>Erysipelotrichia</taxon>
        <taxon>Erysipelotrichales</taxon>
        <taxon>Coprobacillaceae</taxon>
        <taxon>Thomasclavelia</taxon>
    </lineage>
</organism>
<keyword evidence="1" id="KW-0472">Membrane</keyword>
<evidence type="ECO:0000313" key="2">
    <source>
        <dbReference type="EMBL" id="MDB7083561.1"/>
    </source>
</evidence>
<dbReference type="GeneID" id="64196431"/>
<reference evidence="3 4" key="1">
    <citation type="submission" date="2018-08" db="EMBL/GenBank/DDBJ databases">
        <title>A genome reference for cultivated species of the human gut microbiota.</title>
        <authorList>
            <person name="Zou Y."/>
            <person name="Xue W."/>
            <person name="Luo G."/>
        </authorList>
    </citation>
    <scope>NUCLEOTIDE SEQUENCE [LARGE SCALE GENOMIC DNA]</scope>
    <source>
        <strain evidence="3 4">OM06-4</strain>
    </source>
</reference>
<dbReference type="RefSeq" id="WP_003534557.1">
    <property type="nucleotide sequence ID" value="NZ_AP031443.1"/>
</dbReference>
<dbReference type="AlphaFoldDB" id="A0A3E3EDW9"/>
<gene>
    <name evidence="3" type="ORF">DXB93_06695</name>
    <name evidence="2" type="ORF">PM738_07100</name>
</gene>